<evidence type="ECO:0000313" key="4">
    <source>
        <dbReference type="Proteomes" id="UP001056201"/>
    </source>
</evidence>
<sequence length="697" mass="74435">MHKKLACLPLAAALLWAGGAEARVVRITIDSVAPVAGGPFGSVGAYELLRGTAYGEIDPADPRNALITDIELAPRNANGKVSYAAQFALHKPVDMGKASGVMLYNVPNRGNLAIPYTADDPGFLWRRGDVLLQSAWQGDLPITSPTANSLGIDVPIARNSDGTPVVSPVVQRFVAVNAASGGAWQTTQSLPSSRTPATLQTAGTTLVSATRETPAGVKSGVVSIPPADYAFADCRSTPFPGVPDPTRLCLKGGFDPALLYELVYPARDPYVLGVGNAAMRDVIAFFRHEAQDETGTANPLAARVQAVIGFGNSQSGRFQKHMLNNGFNEDEQGRRVWDGVNTNIAGMMGSFNIRFAQPGDIAELYLPGADGPLWWADYEDTARGRPAWGLLTRCTRSNTCPKIMETYGGPEIWYSRGSVGIAGTRGTEDLPLPTNVRRYYHAGTGHGGGQGGYNLGTRPANPAQLAGNPNPQNYINRALYVAMVDWVRSNREPPPSAYPRISDGTLVAATSAAMGWPAIPNAPRPDGVVNPVLDYDFGPGFRYNDGSGVISQVPPTIRQVIPTLVPRVDADGNEVAGVKSLLHRLPLGTYTAWAPIASGPLQGREASLAAGYIPFAKTRAERLASGDPRPSIEERYPNLWAYYVRATVESNKLVRDRLMLPDDAARQLRRLLADMLASGLLPSKGLTPQLLQTTPAP</sequence>
<proteinExistence type="predicted"/>
<organism evidence="3 4">
    <name type="scientific">Aquincola tertiaricarbonis</name>
    <dbReference type="NCBI Taxonomy" id="391953"/>
    <lineage>
        <taxon>Bacteria</taxon>
        <taxon>Pseudomonadati</taxon>
        <taxon>Pseudomonadota</taxon>
        <taxon>Betaproteobacteria</taxon>
        <taxon>Burkholderiales</taxon>
        <taxon>Sphaerotilaceae</taxon>
        <taxon>Aquincola</taxon>
    </lineage>
</organism>
<feature type="chain" id="PRO_5046171853" evidence="1">
    <location>
        <begin position="23"/>
        <end position="697"/>
    </location>
</feature>
<dbReference type="InterPro" id="IPR045394">
    <property type="entry name" value="Abhydrolase_dom"/>
</dbReference>
<protein>
    <submittedName>
        <fullName evidence="3">Alpha/beta hydrolase domain-containing protein</fullName>
    </submittedName>
</protein>
<gene>
    <name evidence="3" type="ORF">MW290_23790</name>
</gene>
<evidence type="ECO:0000256" key="1">
    <source>
        <dbReference type="SAM" id="SignalP"/>
    </source>
</evidence>
<dbReference type="EMBL" id="CP097636">
    <property type="protein sequence ID" value="URI08606.1"/>
    <property type="molecule type" value="Genomic_DNA"/>
</dbReference>
<name>A0ABY4S9A7_AQUTE</name>
<reference evidence="3" key="1">
    <citation type="submission" date="2022-05" db="EMBL/GenBank/DDBJ databases">
        <title>An RpoN-dependent PEP-CTERM gene is involved in floc formation of an Aquincola tertiaricarbonis strain.</title>
        <authorList>
            <person name="Qiu D."/>
            <person name="Xia M."/>
        </authorList>
    </citation>
    <scope>NUCLEOTIDE SEQUENCE</scope>
    <source>
        <strain evidence="3">RN12</strain>
    </source>
</reference>
<dbReference type="GO" id="GO:0016787">
    <property type="term" value="F:hydrolase activity"/>
    <property type="evidence" value="ECO:0007669"/>
    <property type="project" value="UniProtKB-KW"/>
</dbReference>
<dbReference type="Pfam" id="PF20091">
    <property type="entry name" value="Abhydrolase_10"/>
    <property type="match status" value="1"/>
</dbReference>
<feature type="signal peptide" evidence="1">
    <location>
        <begin position="1"/>
        <end position="22"/>
    </location>
</feature>
<keyword evidence="1" id="KW-0732">Signal</keyword>
<accession>A0ABY4S9A7</accession>
<dbReference type="Proteomes" id="UP001056201">
    <property type="component" value="Chromosome 2"/>
</dbReference>
<keyword evidence="4" id="KW-1185">Reference proteome</keyword>
<feature type="domain" description="Alpha/beta hydrolase" evidence="2">
    <location>
        <begin position="214"/>
        <end position="668"/>
    </location>
</feature>
<keyword evidence="3" id="KW-0378">Hydrolase</keyword>
<evidence type="ECO:0000313" key="3">
    <source>
        <dbReference type="EMBL" id="URI08606.1"/>
    </source>
</evidence>
<dbReference type="RefSeq" id="WP_250196828.1">
    <property type="nucleotide sequence ID" value="NZ_CP097636.1"/>
</dbReference>
<evidence type="ECO:0000259" key="2">
    <source>
        <dbReference type="Pfam" id="PF20091"/>
    </source>
</evidence>